<dbReference type="SUPFAM" id="SSF160996">
    <property type="entry name" value="HI0933 insert domain-like"/>
    <property type="match status" value="1"/>
</dbReference>
<comment type="caution">
    <text evidence="6">The sequence shown here is derived from an EMBL/GenBank/DDBJ whole genome shotgun (WGS) entry which is preliminary data.</text>
</comment>
<dbReference type="InParanoid" id="M7X379"/>
<evidence type="ECO:0000256" key="1">
    <source>
        <dbReference type="ARBA" id="ARBA00001974"/>
    </source>
</evidence>
<keyword evidence="7" id="KW-1185">Reference proteome</keyword>
<dbReference type="FunCoup" id="M7X379">
    <property type="interactions" value="236"/>
</dbReference>
<keyword evidence="3" id="KW-0274">FAD</keyword>
<keyword evidence="2" id="KW-0285">Flavoprotein</keyword>
<dbReference type="Gene3D" id="2.40.30.10">
    <property type="entry name" value="Translation factors"/>
    <property type="match status" value="1"/>
</dbReference>
<reference evidence="6" key="1">
    <citation type="submission" date="2013-01" db="EMBL/GenBank/DDBJ databases">
        <title>Genome assembly of Mariniradius saccharolyticus AK6.</title>
        <authorList>
            <person name="Vaidya B."/>
            <person name="Khatri I."/>
            <person name="Tanuku N.R.S."/>
            <person name="Subramanian S."/>
            <person name="Pinnaka A."/>
        </authorList>
    </citation>
    <scope>NUCLEOTIDE SEQUENCE [LARGE SCALE GENOMIC DNA]</scope>
    <source>
        <strain evidence="6">AK6</strain>
    </source>
</reference>
<organism evidence="6 7">
    <name type="scientific">Mariniradius saccharolyticus AK6</name>
    <dbReference type="NCBI Taxonomy" id="1239962"/>
    <lineage>
        <taxon>Bacteria</taxon>
        <taxon>Pseudomonadati</taxon>
        <taxon>Bacteroidota</taxon>
        <taxon>Cytophagia</taxon>
        <taxon>Cytophagales</taxon>
        <taxon>Cyclobacteriaceae</taxon>
        <taxon>Mariniradius</taxon>
    </lineage>
</organism>
<dbReference type="AlphaFoldDB" id="M7X379"/>
<dbReference type="Gene3D" id="1.10.8.260">
    <property type="entry name" value="HI0933 insert domain-like"/>
    <property type="match status" value="1"/>
</dbReference>
<dbReference type="InterPro" id="IPR057661">
    <property type="entry name" value="RsdA/BaiN/AoA(So)_Rossmann"/>
</dbReference>
<dbReference type="PANTHER" id="PTHR42887">
    <property type="entry name" value="OS12G0638800 PROTEIN"/>
    <property type="match status" value="1"/>
</dbReference>
<dbReference type="Pfam" id="PF22780">
    <property type="entry name" value="HI0933_like_1st"/>
    <property type="match status" value="1"/>
</dbReference>
<dbReference type="SUPFAM" id="SSF51905">
    <property type="entry name" value="FAD/NAD(P)-binding domain"/>
    <property type="match status" value="1"/>
</dbReference>
<dbReference type="EMBL" id="AMZY02000016">
    <property type="protein sequence ID" value="EMS31925.1"/>
    <property type="molecule type" value="Genomic_DNA"/>
</dbReference>
<dbReference type="PANTHER" id="PTHR42887:SF2">
    <property type="entry name" value="OS12G0638800 PROTEIN"/>
    <property type="match status" value="1"/>
</dbReference>
<dbReference type="PRINTS" id="PR00368">
    <property type="entry name" value="FADPNR"/>
</dbReference>
<dbReference type="eggNOG" id="COG2081">
    <property type="taxonomic scope" value="Bacteria"/>
</dbReference>
<protein>
    <submittedName>
        <fullName evidence="6">NAD(FAD)-utilizing dehydrogenase</fullName>
    </submittedName>
</protein>
<evidence type="ECO:0000259" key="4">
    <source>
        <dbReference type="Pfam" id="PF03486"/>
    </source>
</evidence>
<dbReference type="Gene3D" id="3.50.50.60">
    <property type="entry name" value="FAD/NAD(P)-binding domain"/>
    <property type="match status" value="1"/>
</dbReference>
<dbReference type="InterPro" id="IPR023166">
    <property type="entry name" value="BaiN-like_dom_sf"/>
</dbReference>
<dbReference type="NCBIfam" id="TIGR00275">
    <property type="entry name" value="aminoacetone oxidase family FAD-binding enzyme"/>
    <property type="match status" value="1"/>
</dbReference>
<dbReference type="InterPro" id="IPR055178">
    <property type="entry name" value="RsdA/BaiN/AoA(So)-like_dom"/>
</dbReference>
<evidence type="ECO:0000256" key="3">
    <source>
        <dbReference type="ARBA" id="ARBA00022827"/>
    </source>
</evidence>
<comment type="cofactor">
    <cofactor evidence="1">
        <name>FAD</name>
        <dbReference type="ChEBI" id="CHEBI:57692"/>
    </cofactor>
</comment>
<dbReference type="InterPro" id="IPR036188">
    <property type="entry name" value="FAD/NAD-bd_sf"/>
</dbReference>
<feature type="domain" description="RsdA/BaiN/AoA(So)-like Rossmann fold-like" evidence="4">
    <location>
        <begin position="6"/>
        <end position="400"/>
    </location>
</feature>
<name>M7X379_9BACT</name>
<proteinExistence type="predicted"/>
<evidence type="ECO:0000313" key="7">
    <source>
        <dbReference type="Proteomes" id="UP000010953"/>
    </source>
</evidence>
<dbReference type="STRING" id="1239962.C943_01660"/>
<feature type="domain" description="RsdA/BaiN/AoA(So)-like insert" evidence="5">
    <location>
        <begin position="187"/>
        <end position="347"/>
    </location>
</feature>
<gene>
    <name evidence="6" type="ORF">C943_01660</name>
</gene>
<dbReference type="InterPro" id="IPR004792">
    <property type="entry name" value="BaiN-like"/>
</dbReference>
<evidence type="ECO:0000313" key="6">
    <source>
        <dbReference type="EMBL" id="EMS31925.1"/>
    </source>
</evidence>
<evidence type="ECO:0000256" key="2">
    <source>
        <dbReference type="ARBA" id="ARBA00022630"/>
    </source>
</evidence>
<dbReference type="PRINTS" id="PR00411">
    <property type="entry name" value="PNDRDTASEI"/>
</dbReference>
<dbReference type="Pfam" id="PF03486">
    <property type="entry name" value="HI0933_like"/>
    <property type="match status" value="1"/>
</dbReference>
<dbReference type="Proteomes" id="UP000010953">
    <property type="component" value="Unassembled WGS sequence"/>
</dbReference>
<accession>M7X379</accession>
<sequence length="414" mass="45866">MAKIKIGVIGAGAAGYFAAIHASSSNSEVTILEKTSKSLAKVKISGGGRCNVTHAAFEISKLAKNYPRGEKFLKKVFRHFAVSDTVEWFESRGVSLKTEADGRMFPTTDDSQTIIDALEKEASEKGVKLIFNFPVQQVKRVAKGFEVHGKDNNFVFDRLIVCTGGSPKIDGFNFIKSLVTNIINPIPSLFTFNTPTEPIRRFMGLSVPDAHIRLEGTKLAYRGPLLITHWGLSGPAVLKLSAFGADWLHAQQYVANAHIRWQADWTEDFLAAQMGQFQQNHPKKKISGNPLFGIPARLWEHLVEKSEISEELLWQNLPKKNFHKLLQNLFCYIVHIEGKTTFKDEFVTAGGVDLAEVDPDTMMSRTCPNLFFAGEVLNIDGITGGFNFQAAWSTGYLAGKSALSILICQPIHHL</sequence>
<evidence type="ECO:0000259" key="5">
    <source>
        <dbReference type="Pfam" id="PF22780"/>
    </source>
</evidence>